<dbReference type="SUPFAM" id="SSF55681">
    <property type="entry name" value="Class II aaRS and biotin synthetases"/>
    <property type="match status" value="1"/>
</dbReference>
<feature type="domain" description="Aminoacyl-transfer RNA synthetases class-II family profile" evidence="8">
    <location>
        <begin position="150"/>
        <end position="520"/>
    </location>
</feature>
<comment type="subcellular location">
    <subcellularLocation>
        <location evidence="1">Cytoplasm</location>
    </subcellularLocation>
</comment>
<dbReference type="PANTHER" id="PTHR22594">
    <property type="entry name" value="ASPARTYL/LYSYL-TRNA SYNTHETASE"/>
    <property type="match status" value="1"/>
</dbReference>
<keyword evidence="3" id="KW-0436">Ligase</keyword>
<dbReference type="Gene3D" id="3.30.930.10">
    <property type="entry name" value="Bira Bifunctional Protein, Domain 2"/>
    <property type="match status" value="1"/>
</dbReference>
<reference evidence="9" key="1">
    <citation type="journal article" date="2017" name="Science">
        <title>Giant viruses with an expanded complement of translation system components.</title>
        <authorList>
            <person name="Schulz F."/>
            <person name="Yutin N."/>
            <person name="Ivanova N.N."/>
            <person name="Ortega D.R."/>
            <person name="Lee T.K."/>
            <person name="Vierheilig J."/>
            <person name="Daims H."/>
            <person name="Horn M."/>
            <person name="Wagner M."/>
            <person name="Jensen G.J."/>
            <person name="Kyrpides N.C."/>
            <person name="Koonin E.V."/>
            <person name="Woyke T."/>
        </authorList>
    </citation>
    <scope>NUCLEOTIDE SEQUENCE</scope>
    <source>
        <strain evidence="9">HKV1</strain>
    </source>
</reference>
<evidence type="ECO:0000313" key="9">
    <source>
        <dbReference type="EMBL" id="ARF10244.1"/>
    </source>
</evidence>
<evidence type="ECO:0000256" key="6">
    <source>
        <dbReference type="ARBA" id="ARBA00022917"/>
    </source>
</evidence>
<evidence type="ECO:0000256" key="5">
    <source>
        <dbReference type="ARBA" id="ARBA00022840"/>
    </source>
</evidence>
<evidence type="ECO:0000256" key="3">
    <source>
        <dbReference type="ARBA" id="ARBA00022598"/>
    </source>
</evidence>
<protein>
    <submittedName>
        <fullName evidence="9">Asparaginyl-tRNA synthetase</fullName>
    </submittedName>
</protein>
<evidence type="ECO:0000256" key="1">
    <source>
        <dbReference type="ARBA" id="ARBA00004496"/>
    </source>
</evidence>
<dbReference type="InterPro" id="IPR006195">
    <property type="entry name" value="aa-tRNA-synth_II"/>
</dbReference>
<sequence>MQGITKISDITKQDAEKIIQVQGWIEKLRKGKNTYFIDLIDSFDTSNYLQCIVPKDLIPSFEQVNRTAFIKIEGQIKELPAKYKTNKGVELHITKLLHHSHSKSDFDSLVPENSYSIKYHTLCLRHKNIYVLLTDLVLKSLQITSMKMDLVEVNAPLYGGTKCEGGSELYEMDHFGQTAYLTQSSQMYLEAIVPVVKKGVYCDLPSFRKEKSRTKRHLTQFRHFELEMFGFYTFDDFLQYLTVFIKTFFETLFDLDKDNILKKLNRIDFIKEIINKEFLFLRHEEAINMLNEQGITKSDGTKFDKYDDIPEAQERKLIDQLNRIVFLTHFPIMTKAFYTATDPQDKTRALAVDIEFPHVGEIFGCSLREQKRDRLEEKFKLFTLRDYATQLIDHLIEYNLDTSLLTKFIFEQDCQSLKDEIIKNINILKEIKKNLVKDLNKQELVKDLEFDIPDLDKIPYQDYEWYFQLRDYGFSNTGGFGLGVERLVTWLSGGDIIDGEHNYSIHSVTTFPRTVDKLYP</sequence>
<dbReference type="Pfam" id="PF00152">
    <property type="entry name" value="tRNA-synt_2"/>
    <property type="match status" value="2"/>
</dbReference>
<keyword evidence="4" id="KW-0547">Nucleotide-binding</keyword>
<accession>A0A1V0SF32</accession>
<dbReference type="GO" id="GO:0004812">
    <property type="term" value="F:aminoacyl-tRNA ligase activity"/>
    <property type="evidence" value="ECO:0007669"/>
    <property type="project" value="UniProtKB-KW"/>
</dbReference>
<evidence type="ECO:0000256" key="2">
    <source>
        <dbReference type="ARBA" id="ARBA00022490"/>
    </source>
</evidence>
<evidence type="ECO:0000256" key="7">
    <source>
        <dbReference type="ARBA" id="ARBA00023146"/>
    </source>
</evidence>
<dbReference type="GO" id="GO:0005524">
    <property type="term" value="F:ATP binding"/>
    <property type="evidence" value="ECO:0007669"/>
    <property type="project" value="UniProtKB-KW"/>
</dbReference>
<keyword evidence="5" id="KW-0067">ATP-binding</keyword>
<evidence type="ECO:0000259" key="8">
    <source>
        <dbReference type="PROSITE" id="PS50862"/>
    </source>
</evidence>
<keyword evidence="6" id="KW-0648">Protein biosynthesis</keyword>
<organism evidence="9">
    <name type="scientific">Hokovirus HKV1</name>
    <dbReference type="NCBI Taxonomy" id="1977638"/>
    <lineage>
        <taxon>Viruses</taxon>
        <taxon>Varidnaviria</taxon>
        <taxon>Bamfordvirae</taxon>
        <taxon>Nucleocytoviricota</taxon>
        <taxon>Megaviricetes</taxon>
        <taxon>Imitervirales</taxon>
        <taxon>Mimiviridae</taxon>
        <taxon>Klosneuvirinae</taxon>
        <taxon>Hokovirus</taxon>
    </lineage>
</organism>
<gene>
    <name evidence="9" type="ORF">Hokovirus_1_123</name>
</gene>
<proteinExistence type="predicted"/>
<dbReference type="InterPro" id="IPR012340">
    <property type="entry name" value="NA-bd_OB-fold"/>
</dbReference>
<evidence type="ECO:0000256" key="4">
    <source>
        <dbReference type="ARBA" id="ARBA00022741"/>
    </source>
</evidence>
<dbReference type="PROSITE" id="PS50862">
    <property type="entry name" value="AA_TRNA_LIGASE_II"/>
    <property type="match status" value="1"/>
</dbReference>
<dbReference type="PANTHER" id="PTHR22594:SF16">
    <property type="entry name" value="ASPARAGINE--TRNA LIGASE, CYTOPLASMIC"/>
    <property type="match status" value="1"/>
</dbReference>
<keyword evidence="2" id="KW-0963">Cytoplasm</keyword>
<dbReference type="EMBL" id="KY684103">
    <property type="protein sequence ID" value="ARF10244.1"/>
    <property type="molecule type" value="Genomic_DNA"/>
</dbReference>
<dbReference type="InterPro" id="IPR004364">
    <property type="entry name" value="Aa-tRNA-synt_II"/>
</dbReference>
<dbReference type="InterPro" id="IPR045864">
    <property type="entry name" value="aa-tRNA-synth_II/BPL/LPL"/>
</dbReference>
<dbReference type="SUPFAM" id="SSF50249">
    <property type="entry name" value="Nucleic acid-binding proteins"/>
    <property type="match status" value="1"/>
</dbReference>
<keyword evidence="7 9" id="KW-0030">Aminoacyl-tRNA synthetase</keyword>
<name>A0A1V0SF32_9VIRU</name>
<dbReference type="Gene3D" id="2.40.50.140">
    <property type="entry name" value="Nucleic acid-binding proteins"/>
    <property type="match status" value="1"/>
</dbReference>